<gene>
    <name evidence="2" type="ORF">CI088_07590</name>
</gene>
<dbReference type="SUPFAM" id="SSF51445">
    <property type="entry name" value="(Trans)glycosidases"/>
    <property type="match status" value="1"/>
</dbReference>
<name>A0A2W3ZA34_9ENTE</name>
<dbReference type="AlphaFoldDB" id="A0A2W3ZA34"/>
<reference evidence="2 3" key="1">
    <citation type="submission" date="2017-11" db="EMBL/GenBank/DDBJ databases">
        <title>Draft genome sequence of Enterococcus plantarum TRW2 strain isolated from lettuce.</title>
        <authorList>
            <person name="Kim E.B."/>
            <person name="Marco M.L."/>
            <person name="Williams T.R."/>
            <person name="You I.H."/>
        </authorList>
    </citation>
    <scope>NUCLEOTIDE SEQUENCE [LARGE SCALE GENOMIC DNA]</scope>
    <source>
        <strain evidence="2 3">TRW2</strain>
    </source>
</reference>
<evidence type="ECO:0000313" key="2">
    <source>
        <dbReference type="EMBL" id="PZL74150.1"/>
    </source>
</evidence>
<evidence type="ECO:0000313" key="3">
    <source>
        <dbReference type="Proteomes" id="UP000249828"/>
    </source>
</evidence>
<proteinExistence type="predicted"/>
<dbReference type="GO" id="GO:0004556">
    <property type="term" value="F:alpha-amylase activity"/>
    <property type="evidence" value="ECO:0007669"/>
    <property type="project" value="TreeGrafter"/>
</dbReference>
<dbReference type="Pfam" id="PF00128">
    <property type="entry name" value="Alpha-amylase"/>
    <property type="match status" value="1"/>
</dbReference>
<dbReference type="PANTHER" id="PTHR10357:SF178">
    <property type="entry name" value="OLIGO-1,6-GLUCOSIDASE 3-RELATED"/>
    <property type="match status" value="1"/>
</dbReference>
<dbReference type="PANTHER" id="PTHR10357">
    <property type="entry name" value="ALPHA-AMYLASE FAMILY MEMBER"/>
    <property type="match status" value="1"/>
</dbReference>
<comment type="caution">
    <text evidence="2">The sequence shown here is derived from an EMBL/GenBank/DDBJ whole genome shotgun (WGS) entry which is preliminary data.</text>
</comment>
<dbReference type="EMBL" id="PIEU01000056">
    <property type="protein sequence ID" value="PZL74150.1"/>
    <property type="molecule type" value="Genomic_DNA"/>
</dbReference>
<dbReference type="RefSeq" id="WP_111247742.1">
    <property type="nucleotide sequence ID" value="NZ_PIEU01000056.1"/>
</dbReference>
<evidence type="ECO:0000259" key="1">
    <source>
        <dbReference type="Pfam" id="PF00128"/>
    </source>
</evidence>
<dbReference type="Gene3D" id="3.20.20.80">
    <property type="entry name" value="Glycosidases"/>
    <property type="match status" value="1"/>
</dbReference>
<protein>
    <recommendedName>
        <fullName evidence="1">Glycosyl hydrolase family 13 catalytic domain-containing protein</fullName>
    </recommendedName>
</protein>
<feature type="domain" description="Glycosyl hydrolase family 13 catalytic" evidence="1">
    <location>
        <begin position="15"/>
        <end position="55"/>
    </location>
</feature>
<dbReference type="InterPro" id="IPR006047">
    <property type="entry name" value="GH13_cat_dom"/>
</dbReference>
<dbReference type="STRING" id="1077675.BCR22_00180"/>
<organism evidence="2 3">
    <name type="scientific">Enterococcus plantarum</name>
    <dbReference type="NCBI Taxonomy" id="1077675"/>
    <lineage>
        <taxon>Bacteria</taxon>
        <taxon>Bacillati</taxon>
        <taxon>Bacillota</taxon>
        <taxon>Bacilli</taxon>
        <taxon>Lactobacillales</taxon>
        <taxon>Enterococcaceae</taxon>
        <taxon>Enterococcus</taxon>
    </lineage>
</organism>
<dbReference type="Proteomes" id="UP000249828">
    <property type="component" value="Unassembled WGS sequence"/>
</dbReference>
<accession>A0A2W3ZA34</accession>
<sequence>MTIKRVWWKVAVGYQIYLASFMDTSNDVIVDLNGIRSKLDYLKELSIGFIWVKSIKWTAEEYAVFKEKTLDGY</sequence>
<dbReference type="InterPro" id="IPR017853">
    <property type="entry name" value="GH"/>
</dbReference>
<keyword evidence="3" id="KW-1185">Reference proteome</keyword>
<dbReference type="GO" id="GO:0009313">
    <property type="term" value="P:oligosaccharide catabolic process"/>
    <property type="evidence" value="ECO:0007669"/>
    <property type="project" value="TreeGrafter"/>
</dbReference>